<accession>A0A6L6HTH1</accession>
<evidence type="ECO:0000313" key="2">
    <source>
        <dbReference type="Proteomes" id="UP000481417"/>
    </source>
</evidence>
<organism evidence="1 2">
    <name type="scientific">Paracoccus lichenicola</name>
    <dbReference type="NCBI Taxonomy" id="2665644"/>
    <lineage>
        <taxon>Bacteria</taxon>
        <taxon>Pseudomonadati</taxon>
        <taxon>Pseudomonadota</taxon>
        <taxon>Alphaproteobacteria</taxon>
        <taxon>Rhodobacterales</taxon>
        <taxon>Paracoccaceae</taxon>
        <taxon>Paracoccus</taxon>
    </lineage>
</organism>
<sequence length="167" mass="18748">MSAAAFQTPSYEARDFAQQRRQLGSVVQGAFVSNRVRIPGLRSAWNEGLRKRFEHLCSLPRGWDGYRGQPVSFACANFAAQVLERLYTDGLPLPSLVPGSDGTLQIEWHQNQFDIELDILAPNKVMAYRNDDITGQDEELELDTDFTIVSFWLNEMKARVPAVEAAG</sequence>
<dbReference type="RefSeq" id="WP_154765759.1">
    <property type="nucleotide sequence ID" value="NZ_WMBT01000013.1"/>
</dbReference>
<proteinExistence type="predicted"/>
<evidence type="ECO:0000313" key="1">
    <source>
        <dbReference type="EMBL" id="MTE01679.1"/>
    </source>
</evidence>
<dbReference type="AlphaFoldDB" id="A0A6L6HTH1"/>
<protein>
    <submittedName>
        <fullName evidence="1">Uncharacterized protein</fullName>
    </submittedName>
</protein>
<dbReference type="EMBL" id="WMBT01000013">
    <property type="protein sequence ID" value="MTE01679.1"/>
    <property type="molecule type" value="Genomic_DNA"/>
</dbReference>
<reference evidence="1 2" key="1">
    <citation type="submission" date="2019-11" db="EMBL/GenBank/DDBJ databases">
        <authorList>
            <person name="Lang L."/>
        </authorList>
    </citation>
    <scope>NUCLEOTIDE SEQUENCE [LARGE SCALE GENOMIC DNA]</scope>
    <source>
        <strain evidence="1 2">YIM 132242</strain>
    </source>
</reference>
<comment type="caution">
    <text evidence="1">The sequence shown here is derived from an EMBL/GenBank/DDBJ whole genome shotgun (WGS) entry which is preliminary data.</text>
</comment>
<dbReference type="Proteomes" id="UP000481417">
    <property type="component" value="Unassembled WGS sequence"/>
</dbReference>
<name>A0A6L6HTH1_9RHOB</name>
<gene>
    <name evidence="1" type="ORF">GIY56_15425</name>
</gene>
<keyword evidence="2" id="KW-1185">Reference proteome</keyword>